<dbReference type="Pfam" id="PF01814">
    <property type="entry name" value="Hemerythrin"/>
    <property type="match status" value="1"/>
</dbReference>
<sequence>MATKSAAAKKSPAKTATSSRARPKSGSRTSRRTSTAAKRPKDAIALLKADHKEVDAMFKAFDKTEDDAEKQELANDICKALTVHAQIEEEIFYPAAYDAFDEEGDDLVDEAQVEHASAKALIAEISAMKVGEPLFDAKVKVLGEYIRHHVEEEETEMFPECRDSEMDLKALGEQLRVRKEELMATL</sequence>
<feature type="compositionally biased region" description="Basic residues" evidence="1">
    <location>
        <begin position="21"/>
        <end position="31"/>
    </location>
</feature>
<gene>
    <name evidence="3" type="ORF">FOM92_08425</name>
</gene>
<dbReference type="PANTHER" id="PTHR35585">
    <property type="entry name" value="HHE DOMAIN PROTEIN (AFU_ORTHOLOGUE AFUA_4G00730)"/>
    <property type="match status" value="1"/>
</dbReference>
<accession>A0A553W974</accession>
<dbReference type="InterPro" id="IPR012312">
    <property type="entry name" value="Hemerythrin-like"/>
</dbReference>
<organism evidence="3 4">
    <name type="scientific">Sphingorhabdus contaminans</name>
    <dbReference type="NCBI Taxonomy" id="1343899"/>
    <lineage>
        <taxon>Bacteria</taxon>
        <taxon>Pseudomonadati</taxon>
        <taxon>Pseudomonadota</taxon>
        <taxon>Alphaproteobacteria</taxon>
        <taxon>Sphingomonadales</taxon>
        <taxon>Sphingomonadaceae</taxon>
        <taxon>Sphingorhabdus</taxon>
    </lineage>
</organism>
<dbReference type="PANTHER" id="PTHR35585:SF1">
    <property type="entry name" value="HHE DOMAIN PROTEIN (AFU_ORTHOLOGUE AFUA_4G00730)"/>
    <property type="match status" value="1"/>
</dbReference>
<evidence type="ECO:0000313" key="4">
    <source>
        <dbReference type="Proteomes" id="UP000320160"/>
    </source>
</evidence>
<evidence type="ECO:0000313" key="3">
    <source>
        <dbReference type="EMBL" id="TSB01239.1"/>
    </source>
</evidence>
<evidence type="ECO:0000259" key="2">
    <source>
        <dbReference type="Pfam" id="PF01814"/>
    </source>
</evidence>
<comment type="caution">
    <text evidence="3">The sequence shown here is derived from an EMBL/GenBank/DDBJ whole genome shotgun (WGS) entry which is preliminary data.</text>
</comment>
<protein>
    <submittedName>
        <fullName evidence="3">Hemerythrin domain-containing protein</fullName>
    </submittedName>
</protein>
<dbReference type="OrthoDB" id="9793637at2"/>
<feature type="compositionally biased region" description="Low complexity" evidence="1">
    <location>
        <begin position="1"/>
        <end position="19"/>
    </location>
</feature>
<dbReference type="EMBL" id="VKKU01000002">
    <property type="protein sequence ID" value="TSB01239.1"/>
    <property type="molecule type" value="Genomic_DNA"/>
</dbReference>
<dbReference type="Gene3D" id="1.20.120.520">
    <property type="entry name" value="nmb1532 protein domain like"/>
    <property type="match status" value="1"/>
</dbReference>
<keyword evidence="4" id="KW-1185">Reference proteome</keyword>
<feature type="domain" description="Hemerythrin-like" evidence="2">
    <location>
        <begin position="43"/>
        <end position="160"/>
    </location>
</feature>
<name>A0A553W974_9SPHN</name>
<dbReference type="AlphaFoldDB" id="A0A553W974"/>
<reference evidence="3 4" key="1">
    <citation type="submission" date="2019-07" db="EMBL/GenBank/DDBJ databases">
        <authorList>
            <person name="Park M."/>
        </authorList>
    </citation>
    <scope>NUCLEOTIDE SEQUENCE [LARGE SCALE GENOMIC DNA]</scope>
    <source>
        <strain evidence="3 4">KCTC32445</strain>
    </source>
</reference>
<evidence type="ECO:0000256" key="1">
    <source>
        <dbReference type="SAM" id="MobiDB-lite"/>
    </source>
</evidence>
<dbReference type="RefSeq" id="WP_143776434.1">
    <property type="nucleotide sequence ID" value="NZ_VKKU01000002.1"/>
</dbReference>
<feature type="region of interest" description="Disordered" evidence="1">
    <location>
        <begin position="1"/>
        <end position="42"/>
    </location>
</feature>
<proteinExistence type="predicted"/>
<dbReference type="Proteomes" id="UP000320160">
    <property type="component" value="Unassembled WGS sequence"/>
</dbReference>